<accession>A0A4S4BIP6</accession>
<proteinExistence type="predicted"/>
<reference evidence="1 2" key="1">
    <citation type="submission" date="2019-04" db="EMBL/GenBank/DDBJ databases">
        <title>Cohnella sp. nov. isolated from preserved vegetables.</title>
        <authorList>
            <person name="Lin S.-Y."/>
            <person name="Hung M.-H."/>
            <person name="Young C.-C."/>
        </authorList>
    </citation>
    <scope>NUCLEOTIDE SEQUENCE [LARGE SCALE GENOMIC DNA]</scope>
    <source>
        <strain evidence="1 2">CC-MHH1044</strain>
    </source>
</reference>
<dbReference type="Pfam" id="PF10955">
    <property type="entry name" value="Fin"/>
    <property type="match status" value="1"/>
</dbReference>
<keyword evidence="2" id="KW-1185">Reference proteome</keyword>
<dbReference type="OrthoDB" id="2084556at2"/>
<gene>
    <name evidence="1" type="ORF">E6C55_25010</name>
</gene>
<name>A0A4S4BIP6_9BACL</name>
<protein>
    <submittedName>
        <fullName evidence="1">Anti-sigma-F factor Fin family protein</fullName>
    </submittedName>
</protein>
<dbReference type="Proteomes" id="UP000310636">
    <property type="component" value="Unassembled WGS sequence"/>
</dbReference>
<comment type="caution">
    <text evidence="1">The sequence shown here is derived from an EMBL/GenBank/DDBJ whole genome shotgun (WGS) entry which is preliminary data.</text>
</comment>
<organism evidence="1 2">
    <name type="scientific">Cohnella fermenti</name>
    <dbReference type="NCBI Taxonomy" id="2565925"/>
    <lineage>
        <taxon>Bacteria</taxon>
        <taxon>Bacillati</taxon>
        <taxon>Bacillota</taxon>
        <taxon>Bacilli</taxon>
        <taxon>Bacillales</taxon>
        <taxon>Paenibacillaceae</taxon>
        <taxon>Cohnella</taxon>
    </lineage>
</organism>
<dbReference type="AlphaFoldDB" id="A0A4S4BIP6"/>
<dbReference type="RefSeq" id="WP_136372560.1">
    <property type="nucleotide sequence ID" value="NZ_SSOB01000040.1"/>
</dbReference>
<evidence type="ECO:0000313" key="1">
    <source>
        <dbReference type="EMBL" id="THF74485.1"/>
    </source>
</evidence>
<evidence type="ECO:0000313" key="2">
    <source>
        <dbReference type="Proteomes" id="UP000310636"/>
    </source>
</evidence>
<dbReference type="EMBL" id="SSOB01000040">
    <property type="protein sequence ID" value="THF74485.1"/>
    <property type="molecule type" value="Genomic_DNA"/>
</dbReference>
<dbReference type="InterPro" id="IPR020115">
    <property type="entry name" value="Fin"/>
</dbReference>
<dbReference type="GO" id="GO:0010468">
    <property type="term" value="P:regulation of gene expression"/>
    <property type="evidence" value="ECO:0007669"/>
    <property type="project" value="InterPro"/>
</dbReference>
<sequence length="76" mass="8717">MAVNYVCRHCRMPLGSLDSVQVEDYRLGFHFLTPEERKRIISYNSNGDATVQVICEYCSQTLDSHPELVLQSNPLQ</sequence>